<gene>
    <name evidence="1" type="ORF">P3W85_29985</name>
</gene>
<dbReference type="InterPro" id="IPR014915">
    <property type="entry name" value="Phage_TLS_TfmB"/>
</dbReference>
<dbReference type="RefSeq" id="WP_276267474.1">
    <property type="nucleotide sequence ID" value="NZ_JARJLM010000484.1"/>
</dbReference>
<reference evidence="1 2" key="1">
    <citation type="submission" date="2023-03" db="EMBL/GenBank/DDBJ databases">
        <title>Draft assemblies of triclosan tolerant bacteria isolated from returned activated sludge.</title>
        <authorList>
            <person name="Van Hamelsveld S."/>
        </authorList>
    </citation>
    <scope>NUCLEOTIDE SEQUENCE [LARGE SCALE GENOMIC DNA]</scope>
    <source>
        <strain evidence="1 2">GW210010_S58</strain>
    </source>
</reference>
<organism evidence="1 2">
    <name type="scientific">Cupriavidus basilensis</name>
    <dbReference type="NCBI Taxonomy" id="68895"/>
    <lineage>
        <taxon>Bacteria</taxon>
        <taxon>Pseudomonadati</taxon>
        <taxon>Pseudomonadota</taxon>
        <taxon>Betaproteobacteria</taxon>
        <taxon>Burkholderiales</taxon>
        <taxon>Burkholderiaceae</taxon>
        <taxon>Cupriavidus</taxon>
    </lineage>
</organism>
<proteinExistence type="predicted"/>
<keyword evidence="2" id="KW-1185">Reference proteome</keyword>
<accession>A0ABT6AWZ3</accession>
<comment type="caution">
    <text evidence="1">The sequence shown here is derived from an EMBL/GenBank/DDBJ whole genome shotgun (WGS) entry which is preliminary data.</text>
</comment>
<evidence type="ECO:0000313" key="1">
    <source>
        <dbReference type="EMBL" id="MDF3837154.1"/>
    </source>
</evidence>
<protein>
    <submittedName>
        <fullName evidence="1">DUF1799 domain-containing protein</fullName>
    </submittedName>
</protein>
<dbReference type="Pfam" id="PF08809">
    <property type="entry name" value="DUF1799"/>
    <property type="match status" value="1"/>
</dbReference>
<dbReference type="Proteomes" id="UP001216674">
    <property type="component" value="Unassembled WGS sequence"/>
</dbReference>
<sequence>MADVAPPDVALWPDVVMAVKVFATMGKQWRAGAGGLMGLDYTPLPFVLRMARVPRAEWPDVFEDLRVLEDAALKEIYGE</sequence>
<dbReference type="EMBL" id="JARJLM010000484">
    <property type="protein sequence ID" value="MDF3837154.1"/>
    <property type="molecule type" value="Genomic_DNA"/>
</dbReference>
<evidence type="ECO:0000313" key="2">
    <source>
        <dbReference type="Proteomes" id="UP001216674"/>
    </source>
</evidence>
<name>A0ABT6AWZ3_9BURK</name>